<organism evidence="2 3">
    <name type="scientific">Alkanindiges hydrocarboniclasticus</name>
    <dbReference type="NCBI Taxonomy" id="1907941"/>
    <lineage>
        <taxon>Bacteria</taxon>
        <taxon>Pseudomonadati</taxon>
        <taxon>Pseudomonadota</taxon>
        <taxon>Gammaproteobacteria</taxon>
        <taxon>Moraxellales</taxon>
        <taxon>Moraxellaceae</taxon>
        <taxon>Alkanindiges</taxon>
    </lineage>
</organism>
<evidence type="ECO:0000313" key="3">
    <source>
        <dbReference type="Proteomes" id="UP000192132"/>
    </source>
</evidence>
<accession>A0A1S8CR50</accession>
<protein>
    <submittedName>
        <fullName evidence="2">Uncharacterized protein</fullName>
    </submittedName>
</protein>
<dbReference type="EMBL" id="MLCN01000055">
    <property type="protein sequence ID" value="ONG37371.1"/>
    <property type="molecule type" value="Genomic_DNA"/>
</dbReference>
<evidence type="ECO:0000313" key="2">
    <source>
        <dbReference type="EMBL" id="ONG37371.1"/>
    </source>
</evidence>
<feature type="transmembrane region" description="Helical" evidence="1">
    <location>
        <begin position="82"/>
        <end position="107"/>
    </location>
</feature>
<reference evidence="2 3" key="1">
    <citation type="submission" date="2016-10" db="EMBL/GenBank/DDBJ databases">
        <title>Draft Genome sequence of Alkanindiges sp. strain H1.</title>
        <authorList>
            <person name="Subhash Y."/>
            <person name="Lee S."/>
        </authorList>
    </citation>
    <scope>NUCLEOTIDE SEQUENCE [LARGE SCALE GENOMIC DNA]</scope>
    <source>
        <strain evidence="2 3">H1</strain>
    </source>
</reference>
<feature type="transmembrane region" description="Helical" evidence="1">
    <location>
        <begin position="26"/>
        <end position="44"/>
    </location>
</feature>
<dbReference type="Proteomes" id="UP000192132">
    <property type="component" value="Unassembled WGS sequence"/>
</dbReference>
<keyword evidence="1" id="KW-1133">Transmembrane helix</keyword>
<keyword evidence="3" id="KW-1185">Reference proteome</keyword>
<dbReference type="RefSeq" id="WP_076879335.1">
    <property type="nucleotide sequence ID" value="NZ_MLCN01000055.1"/>
</dbReference>
<comment type="caution">
    <text evidence="2">The sequence shown here is derived from an EMBL/GenBank/DDBJ whole genome shotgun (WGS) entry which is preliminary data.</text>
</comment>
<keyword evidence="1" id="KW-0812">Transmembrane</keyword>
<name>A0A1S8CR50_9GAMM</name>
<gene>
    <name evidence="2" type="ORF">BKE30_14665</name>
</gene>
<feature type="transmembrane region" description="Helical" evidence="1">
    <location>
        <begin position="119"/>
        <end position="141"/>
    </location>
</feature>
<dbReference type="AlphaFoldDB" id="A0A1S8CR50"/>
<keyword evidence="1" id="KW-0472">Membrane</keyword>
<proteinExistence type="predicted"/>
<evidence type="ECO:0000256" key="1">
    <source>
        <dbReference type="SAM" id="Phobius"/>
    </source>
</evidence>
<sequence length="143" mass="14913">MQATNTLISAQFALRKLANNPLARKISYFAALALLVVIAYAFTIEFASALTVGTNGTITAGTGSQSTAATLTTGGNVLQQPLYWLLNFLKGTGGLFAAVLALLFTIFEAFVRKNLVGAILSFAVALVALYGPGILTTFFGASL</sequence>
<dbReference type="STRING" id="1907941.BKE30_14665"/>